<dbReference type="Proteomes" id="UP000814140">
    <property type="component" value="Unassembled WGS sequence"/>
</dbReference>
<comment type="caution">
    <text evidence="1">The sequence shown here is derived from an EMBL/GenBank/DDBJ whole genome shotgun (WGS) entry which is preliminary data.</text>
</comment>
<reference evidence="1" key="2">
    <citation type="journal article" date="2022" name="New Phytol.">
        <title>Evolutionary transition to the ectomycorrhizal habit in the genomes of a hyperdiverse lineage of mushroom-forming fungi.</title>
        <authorList>
            <person name="Looney B."/>
            <person name="Miyauchi S."/>
            <person name="Morin E."/>
            <person name="Drula E."/>
            <person name="Courty P.E."/>
            <person name="Kohler A."/>
            <person name="Kuo A."/>
            <person name="LaButti K."/>
            <person name="Pangilinan J."/>
            <person name="Lipzen A."/>
            <person name="Riley R."/>
            <person name="Andreopoulos W."/>
            <person name="He G."/>
            <person name="Johnson J."/>
            <person name="Nolan M."/>
            <person name="Tritt A."/>
            <person name="Barry K.W."/>
            <person name="Grigoriev I.V."/>
            <person name="Nagy L.G."/>
            <person name="Hibbett D."/>
            <person name="Henrissat B."/>
            <person name="Matheny P.B."/>
            <person name="Labbe J."/>
            <person name="Martin F.M."/>
        </authorList>
    </citation>
    <scope>NUCLEOTIDE SEQUENCE</scope>
    <source>
        <strain evidence="1">HHB10654</strain>
    </source>
</reference>
<dbReference type="EMBL" id="MU277194">
    <property type="protein sequence ID" value="KAI0065718.1"/>
    <property type="molecule type" value="Genomic_DNA"/>
</dbReference>
<name>A0ACB8TAV2_9AGAM</name>
<protein>
    <submittedName>
        <fullName evidence="1">Uncharacterized protein</fullName>
    </submittedName>
</protein>
<evidence type="ECO:0000313" key="2">
    <source>
        <dbReference type="Proteomes" id="UP000814140"/>
    </source>
</evidence>
<sequence>MDGERTIASATDCWRKLSALQTLSVAFESHFFEVASEFTGYESGIVVCKSRQAIVQLHALAPIFRTSFAALRSVTLQNIIPLPIDAYAHVDSPFCGVTHLNISTASHTELEDDDEHKALAVFYTTYFPRILRGSTSTLTSLRLSAPNNVGIVPGICFDDLHYPHLERLYIRHAFYTEDAGPEPFILAHAATLVDLEVDRCLIVYEDEDGPDRTWEQIADGFVDNLPHLRVFQYEHPSLLESGYARWLEGWCWRLDDEQEERDTAALERLVDVVDARDSLLELGE</sequence>
<gene>
    <name evidence="1" type="ORF">BV25DRAFT_1588701</name>
</gene>
<accession>A0ACB8TAV2</accession>
<proteinExistence type="predicted"/>
<keyword evidence="2" id="KW-1185">Reference proteome</keyword>
<evidence type="ECO:0000313" key="1">
    <source>
        <dbReference type="EMBL" id="KAI0065718.1"/>
    </source>
</evidence>
<reference evidence="1" key="1">
    <citation type="submission" date="2021-03" db="EMBL/GenBank/DDBJ databases">
        <authorList>
            <consortium name="DOE Joint Genome Institute"/>
            <person name="Ahrendt S."/>
            <person name="Looney B.P."/>
            <person name="Miyauchi S."/>
            <person name="Morin E."/>
            <person name="Drula E."/>
            <person name="Courty P.E."/>
            <person name="Chicoki N."/>
            <person name="Fauchery L."/>
            <person name="Kohler A."/>
            <person name="Kuo A."/>
            <person name="Labutti K."/>
            <person name="Pangilinan J."/>
            <person name="Lipzen A."/>
            <person name="Riley R."/>
            <person name="Andreopoulos W."/>
            <person name="He G."/>
            <person name="Johnson J."/>
            <person name="Barry K.W."/>
            <person name="Grigoriev I.V."/>
            <person name="Nagy L."/>
            <person name="Hibbett D."/>
            <person name="Henrissat B."/>
            <person name="Matheny P.B."/>
            <person name="Labbe J."/>
            <person name="Martin F."/>
        </authorList>
    </citation>
    <scope>NUCLEOTIDE SEQUENCE</scope>
    <source>
        <strain evidence="1">HHB10654</strain>
    </source>
</reference>
<organism evidence="1 2">
    <name type="scientific">Artomyces pyxidatus</name>
    <dbReference type="NCBI Taxonomy" id="48021"/>
    <lineage>
        <taxon>Eukaryota</taxon>
        <taxon>Fungi</taxon>
        <taxon>Dikarya</taxon>
        <taxon>Basidiomycota</taxon>
        <taxon>Agaricomycotina</taxon>
        <taxon>Agaricomycetes</taxon>
        <taxon>Russulales</taxon>
        <taxon>Auriscalpiaceae</taxon>
        <taxon>Artomyces</taxon>
    </lineage>
</organism>